<dbReference type="PANTHER" id="PTHR34220">
    <property type="entry name" value="SENSOR HISTIDINE KINASE YPDA"/>
    <property type="match status" value="1"/>
</dbReference>
<proteinExistence type="predicted"/>
<dbReference type="PANTHER" id="PTHR34220:SF7">
    <property type="entry name" value="SENSOR HISTIDINE KINASE YPDA"/>
    <property type="match status" value="1"/>
</dbReference>
<feature type="domain" description="Signal transduction histidine kinase internal region" evidence="2">
    <location>
        <begin position="155"/>
        <end position="233"/>
    </location>
</feature>
<reference evidence="3 4" key="1">
    <citation type="submission" date="2020-06" db="EMBL/GenBank/DDBJ databases">
        <authorList>
            <person name="Hwang Y.J."/>
        </authorList>
    </citation>
    <scope>NUCLEOTIDE SEQUENCE [LARGE SCALE GENOMIC DNA]</scope>
    <source>
        <strain evidence="3 4">KUDC8001</strain>
    </source>
</reference>
<evidence type="ECO:0000256" key="1">
    <source>
        <dbReference type="SAM" id="Phobius"/>
    </source>
</evidence>
<dbReference type="SUPFAM" id="SSF55874">
    <property type="entry name" value="ATPase domain of HSP90 chaperone/DNA topoisomerase II/histidine kinase"/>
    <property type="match status" value="1"/>
</dbReference>
<sequence>MNRILQVVGISLIIGTAFGFYFYFTNLNRNVILIYNSILSSVSIGSLMMLFIYQRQVVLRGIRLESLRLLVMMLLLVIAAILGTELAHGLREVVLFHREFHFTNNQNIYFLNIIIVFVTGIPIYQQEVWKEHTQVRIQKQQFELLQLKQLQTQTELEMLRAKINPHFLYNVHNAIAGLIYAAPEQAEQMVLLLSKFFRFTLNKTSNTFHTVQEEVEISQTYLQLQQIRFGERLQTHWAMAPDCPNEQLPSFILQPLVENAVKYSVEQVPGPGKIAVCIYKDHDWLVLQVADEGPDFKEPLPYGFGLQSILDKLNLLYPDQYTFTLHHHPHKYVQIRLYSPAN</sequence>
<name>A0A7L7L8D7_9BACT</name>
<reference evidence="3 4" key="2">
    <citation type="submission" date="2020-08" db="EMBL/GenBank/DDBJ databases">
        <title>Adhaeribacter dokdonensis sp. nov., isolated from the rhizosphere of Elymus tsukushiensis, a plant native to the Dokdo Islands, Republic of Korea.</title>
        <authorList>
            <person name="Ghim S.Y."/>
        </authorList>
    </citation>
    <scope>NUCLEOTIDE SEQUENCE [LARGE SCALE GENOMIC DNA]</scope>
    <source>
        <strain evidence="3 4">KUDC8001</strain>
    </source>
</reference>
<keyword evidence="4" id="KW-1185">Reference proteome</keyword>
<dbReference type="InterPro" id="IPR036890">
    <property type="entry name" value="HATPase_C_sf"/>
</dbReference>
<feature type="transmembrane region" description="Helical" evidence="1">
    <location>
        <begin position="66"/>
        <end position="87"/>
    </location>
</feature>
<evidence type="ECO:0000313" key="4">
    <source>
        <dbReference type="Proteomes" id="UP000514509"/>
    </source>
</evidence>
<evidence type="ECO:0000259" key="2">
    <source>
        <dbReference type="Pfam" id="PF06580"/>
    </source>
</evidence>
<dbReference type="Pfam" id="PF06580">
    <property type="entry name" value="His_kinase"/>
    <property type="match status" value="1"/>
</dbReference>
<organism evidence="3 4">
    <name type="scientific">Adhaeribacter radiodurans</name>
    <dbReference type="NCBI Taxonomy" id="2745197"/>
    <lineage>
        <taxon>Bacteria</taxon>
        <taxon>Pseudomonadati</taxon>
        <taxon>Bacteroidota</taxon>
        <taxon>Cytophagia</taxon>
        <taxon>Cytophagales</taxon>
        <taxon>Hymenobacteraceae</taxon>
        <taxon>Adhaeribacter</taxon>
    </lineage>
</organism>
<dbReference type="InterPro" id="IPR010559">
    <property type="entry name" value="Sig_transdc_His_kin_internal"/>
</dbReference>
<feature type="transmembrane region" description="Helical" evidence="1">
    <location>
        <begin position="30"/>
        <end position="54"/>
    </location>
</feature>
<dbReference type="Gene3D" id="3.30.565.10">
    <property type="entry name" value="Histidine kinase-like ATPase, C-terminal domain"/>
    <property type="match status" value="1"/>
</dbReference>
<feature type="transmembrane region" description="Helical" evidence="1">
    <location>
        <begin position="107"/>
        <end position="124"/>
    </location>
</feature>
<dbReference type="AlphaFoldDB" id="A0A7L7L8D7"/>
<protein>
    <submittedName>
        <fullName evidence="3">Histidine kinase</fullName>
    </submittedName>
</protein>
<keyword evidence="3" id="KW-0808">Transferase</keyword>
<feature type="transmembrane region" description="Helical" evidence="1">
    <location>
        <begin position="7"/>
        <end position="24"/>
    </location>
</feature>
<keyword evidence="1" id="KW-0812">Transmembrane</keyword>
<dbReference type="Proteomes" id="UP000514509">
    <property type="component" value="Chromosome"/>
</dbReference>
<keyword evidence="3" id="KW-0418">Kinase</keyword>
<accession>A0A7L7L8D7</accession>
<evidence type="ECO:0000313" key="3">
    <source>
        <dbReference type="EMBL" id="QMU28805.1"/>
    </source>
</evidence>
<dbReference type="InterPro" id="IPR050640">
    <property type="entry name" value="Bact_2-comp_sensor_kinase"/>
</dbReference>
<dbReference type="GO" id="GO:0016020">
    <property type="term" value="C:membrane"/>
    <property type="evidence" value="ECO:0007669"/>
    <property type="project" value="InterPro"/>
</dbReference>
<keyword evidence="1" id="KW-1133">Transmembrane helix</keyword>
<gene>
    <name evidence="3" type="ORF">HUW48_12495</name>
</gene>
<dbReference type="KEGG" id="add:HUW48_12495"/>
<dbReference type="GO" id="GO:0000155">
    <property type="term" value="F:phosphorelay sensor kinase activity"/>
    <property type="evidence" value="ECO:0007669"/>
    <property type="project" value="InterPro"/>
</dbReference>
<keyword evidence="1" id="KW-0472">Membrane</keyword>
<dbReference type="EMBL" id="CP055153">
    <property type="protein sequence ID" value="QMU28805.1"/>
    <property type="molecule type" value="Genomic_DNA"/>
</dbReference>
<dbReference type="RefSeq" id="WP_182415987.1">
    <property type="nucleotide sequence ID" value="NZ_CP055153.1"/>
</dbReference>